<dbReference type="OMA" id="DEICYTP"/>
<dbReference type="RefSeq" id="XP_007864426.1">
    <property type="nucleotide sequence ID" value="XM_007866235.1"/>
</dbReference>
<dbReference type="GeneID" id="19303808"/>
<evidence type="ECO:0000256" key="2">
    <source>
        <dbReference type="SAM" id="MobiDB-lite"/>
    </source>
</evidence>
<name>S7RRN9_GLOTA</name>
<proteinExistence type="predicted"/>
<sequence>MRWIDVLPLATGALQVVGADLQFPVFSHPELFGTGYFAAPFKVSSNLTGANYIFNALAGLLQQLPNNLHPHGHTIVPATIDAFTLLYHARPVKSDPPSPEWLAFDPEMSYSIMSGIPWGDGTHLSTYAAKRDLKVLYFDGESAVLNGDGALDTQEVVIERRGQVPPPGRGWWDEYFRAERLCKWVKDSGLDVDGFIRMNAGFEVMWCDFSVGLELISHLNITAPETPPLKDAPFPFPPPRHPTDDMQLNELELTTSVMVKNEVVAMDELPTRPPRRGPGSGRRPPWDRWERSPYVASSGFEWLRIATRRYQRPQPHVRLITSGLVTFYDPQFTSLIPTRTGSSMVQHRVWANVSEEDVNKAVDQLEEVLRRDDLWTRRGIDWNLKAWDVMENWGDRLAQMREVLRDDENRNDSAKVEEVRLLAYTLLDPYLDTGNMPRYFNESDPDCWLPPTMSRCTSGQTITIPLHLLTSQERLLKASIETVLHNLCQMAGQILVSSMQAGSIEKNKELAAAWGQEVSELMDWLDWPMWVRCDEVCGWDSVCSVPTWPIWGRPRGGPDSDIFKPKCIQFEDWIHHPRGWF</sequence>
<reference evidence="3 4" key="1">
    <citation type="journal article" date="2012" name="Science">
        <title>The Paleozoic origin of enzymatic lignin decomposition reconstructed from 31 fungal genomes.</title>
        <authorList>
            <person name="Floudas D."/>
            <person name="Binder M."/>
            <person name="Riley R."/>
            <person name="Barry K."/>
            <person name="Blanchette R.A."/>
            <person name="Henrissat B."/>
            <person name="Martinez A.T."/>
            <person name="Otillar R."/>
            <person name="Spatafora J.W."/>
            <person name="Yadav J.S."/>
            <person name="Aerts A."/>
            <person name="Benoit I."/>
            <person name="Boyd A."/>
            <person name="Carlson A."/>
            <person name="Copeland A."/>
            <person name="Coutinho P.M."/>
            <person name="de Vries R.P."/>
            <person name="Ferreira P."/>
            <person name="Findley K."/>
            <person name="Foster B."/>
            <person name="Gaskell J."/>
            <person name="Glotzer D."/>
            <person name="Gorecki P."/>
            <person name="Heitman J."/>
            <person name="Hesse C."/>
            <person name="Hori C."/>
            <person name="Igarashi K."/>
            <person name="Jurgens J.A."/>
            <person name="Kallen N."/>
            <person name="Kersten P."/>
            <person name="Kohler A."/>
            <person name="Kuees U."/>
            <person name="Kumar T.K.A."/>
            <person name="Kuo A."/>
            <person name="LaButti K."/>
            <person name="Larrondo L.F."/>
            <person name="Lindquist E."/>
            <person name="Ling A."/>
            <person name="Lombard V."/>
            <person name="Lucas S."/>
            <person name="Lundell T."/>
            <person name="Martin R."/>
            <person name="McLaughlin D.J."/>
            <person name="Morgenstern I."/>
            <person name="Morin E."/>
            <person name="Murat C."/>
            <person name="Nagy L.G."/>
            <person name="Nolan M."/>
            <person name="Ohm R.A."/>
            <person name="Patyshakuliyeva A."/>
            <person name="Rokas A."/>
            <person name="Ruiz-Duenas F.J."/>
            <person name="Sabat G."/>
            <person name="Salamov A."/>
            <person name="Samejima M."/>
            <person name="Schmutz J."/>
            <person name="Slot J.C."/>
            <person name="St John F."/>
            <person name="Stenlid J."/>
            <person name="Sun H."/>
            <person name="Sun S."/>
            <person name="Syed K."/>
            <person name="Tsang A."/>
            <person name="Wiebenga A."/>
            <person name="Young D."/>
            <person name="Pisabarro A."/>
            <person name="Eastwood D.C."/>
            <person name="Martin F."/>
            <person name="Cullen D."/>
            <person name="Grigoriev I.V."/>
            <person name="Hibbett D.S."/>
        </authorList>
    </citation>
    <scope>NUCLEOTIDE SEQUENCE [LARGE SCALE GENOMIC DNA]</scope>
    <source>
        <strain evidence="3 4">ATCC 11539</strain>
    </source>
</reference>
<dbReference type="KEGG" id="gtr:GLOTRDRAFT_137659"/>
<accession>S7RRN9</accession>
<evidence type="ECO:0000313" key="3">
    <source>
        <dbReference type="EMBL" id="EPQ57305.1"/>
    </source>
</evidence>
<dbReference type="OrthoDB" id="10261782at2759"/>
<keyword evidence="4" id="KW-1185">Reference proteome</keyword>
<evidence type="ECO:0000256" key="1">
    <source>
        <dbReference type="SAM" id="Coils"/>
    </source>
</evidence>
<dbReference type="PANTHER" id="PTHR35204:SF1">
    <property type="entry name" value="ENTEROTOXIN"/>
    <property type="match status" value="1"/>
</dbReference>
<protein>
    <submittedName>
        <fullName evidence="3">Uncharacterized protein</fullName>
    </submittedName>
</protein>
<dbReference type="EMBL" id="KB469299">
    <property type="protein sequence ID" value="EPQ57305.1"/>
    <property type="molecule type" value="Genomic_DNA"/>
</dbReference>
<evidence type="ECO:0000313" key="4">
    <source>
        <dbReference type="Proteomes" id="UP000030669"/>
    </source>
</evidence>
<feature type="coiled-coil region" evidence="1">
    <location>
        <begin position="351"/>
        <end position="417"/>
    </location>
</feature>
<dbReference type="eggNOG" id="ENOG502QRJE">
    <property type="taxonomic scope" value="Eukaryota"/>
</dbReference>
<keyword evidence="1" id="KW-0175">Coiled coil</keyword>
<organism evidence="3 4">
    <name type="scientific">Gloeophyllum trabeum (strain ATCC 11539 / FP-39264 / Madison 617)</name>
    <name type="common">Brown rot fungus</name>
    <dbReference type="NCBI Taxonomy" id="670483"/>
    <lineage>
        <taxon>Eukaryota</taxon>
        <taxon>Fungi</taxon>
        <taxon>Dikarya</taxon>
        <taxon>Basidiomycota</taxon>
        <taxon>Agaricomycotina</taxon>
        <taxon>Agaricomycetes</taxon>
        <taxon>Gloeophyllales</taxon>
        <taxon>Gloeophyllaceae</taxon>
        <taxon>Gloeophyllum</taxon>
    </lineage>
</organism>
<gene>
    <name evidence="3" type="ORF">GLOTRDRAFT_137659</name>
</gene>
<dbReference type="InterPro" id="IPR038921">
    <property type="entry name" value="YOR389W-like"/>
</dbReference>
<dbReference type="HOGENOM" id="CLU_017366_2_1_1"/>
<dbReference type="PANTHER" id="PTHR35204">
    <property type="entry name" value="YALI0A21131P"/>
    <property type="match status" value="1"/>
</dbReference>
<feature type="region of interest" description="Disordered" evidence="2">
    <location>
        <begin position="268"/>
        <end position="288"/>
    </location>
</feature>
<dbReference type="AlphaFoldDB" id="S7RRN9"/>
<dbReference type="Proteomes" id="UP000030669">
    <property type="component" value="Unassembled WGS sequence"/>
</dbReference>